<accession>A0A7X2TMG7</accession>
<name>A0A7X2TMG7_9FIRM</name>
<dbReference type="InterPro" id="IPR008792">
    <property type="entry name" value="PQQD"/>
</dbReference>
<dbReference type="EMBL" id="VUMV01000001">
    <property type="protein sequence ID" value="MST81204.1"/>
    <property type="molecule type" value="Genomic_DNA"/>
</dbReference>
<sequence>MAKGKKENFLDYIPRPNRLFETSVNKAGHVEILTEHRGFYHVIAQKIFKKPRFSHIELDDFGTFVWNQMDGERSIYQIGTKVREHFGEKAEPLYERLSKFIRVLHDQHYIVYENKLTGKSREAEQERQQNGSTGKS</sequence>
<keyword evidence="2" id="KW-1185">Reference proteome</keyword>
<reference evidence="1 2" key="1">
    <citation type="submission" date="2019-08" db="EMBL/GenBank/DDBJ databases">
        <title>In-depth cultivation of the pig gut microbiome towards novel bacterial diversity and tailored functional studies.</title>
        <authorList>
            <person name="Wylensek D."/>
            <person name="Hitch T.C.A."/>
            <person name="Clavel T."/>
        </authorList>
    </citation>
    <scope>NUCLEOTIDE SEQUENCE [LARGE SCALE GENOMIC DNA]</scope>
    <source>
        <strain evidence="1 2">Oil+RF-744-WCA-WT-13</strain>
    </source>
</reference>
<protein>
    <submittedName>
        <fullName evidence="1">PqqD family protein</fullName>
    </submittedName>
</protein>
<evidence type="ECO:0000313" key="2">
    <source>
        <dbReference type="Proteomes" id="UP000466864"/>
    </source>
</evidence>
<organism evidence="1 2">
    <name type="scientific">Bilifractor porci</name>
    <dbReference type="NCBI Taxonomy" id="2606636"/>
    <lineage>
        <taxon>Bacteria</taxon>
        <taxon>Bacillati</taxon>
        <taxon>Bacillota</taxon>
        <taxon>Clostridia</taxon>
        <taxon>Lachnospirales</taxon>
        <taxon>Lachnospiraceae</taxon>
        <taxon>Bilifractor</taxon>
    </lineage>
</organism>
<dbReference type="AlphaFoldDB" id="A0A7X2TMG7"/>
<dbReference type="InterPro" id="IPR041881">
    <property type="entry name" value="PqqD_sf"/>
</dbReference>
<dbReference type="RefSeq" id="WP_154456997.1">
    <property type="nucleotide sequence ID" value="NZ_VUMV01000001.1"/>
</dbReference>
<dbReference type="Proteomes" id="UP000466864">
    <property type="component" value="Unassembled WGS sequence"/>
</dbReference>
<gene>
    <name evidence="1" type="ORF">FYJ60_02540</name>
</gene>
<proteinExistence type="predicted"/>
<dbReference type="Gene3D" id="1.10.10.1150">
    <property type="entry name" value="Coenzyme PQQ synthesis protein D (PqqD)"/>
    <property type="match status" value="1"/>
</dbReference>
<dbReference type="Pfam" id="PF05402">
    <property type="entry name" value="PqqD"/>
    <property type="match status" value="1"/>
</dbReference>
<comment type="caution">
    <text evidence="1">The sequence shown here is derived from an EMBL/GenBank/DDBJ whole genome shotgun (WGS) entry which is preliminary data.</text>
</comment>
<evidence type="ECO:0000313" key="1">
    <source>
        <dbReference type="EMBL" id="MST81204.1"/>
    </source>
</evidence>